<dbReference type="InterPro" id="IPR054160">
    <property type="entry name" value="MrkD_recept-bd"/>
</dbReference>
<evidence type="ECO:0000256" key="1">
    <source>
        <dbReference type="ARBA" id="ARBA00004561"/>
    </source>
</evidence>
<dbReference type="PANTHER" id="PTHR33420:SF14">
    <property type="entry name" value="TYPE 1 FIMBRIN D-MANNOSE SPECIFIC ADHESIN"/>
    <property type="match status" value="1"/>
</dbReference>
<dbReference type="EMBL" id="CP016895">
    <property type="protein sequence ID" value="AOA58702.1"/>
    <property type="molecule type" value="Genomic_DNA"/>
</dbReference>
<dbReference type="KEGG" id="ala:BFG52_10280"/>
<dbReference type="Gene3D" id="2.60.40.3310">
    <property type="match status" value="1"/>
</dbReference>
<dbReference type="InterPro" id="IPR036937">
    <property type="entry name" value="Adhesion_dom_fimbrial_sf"/>
</dbReference>
<protein>
    <submittedName>
        <fullName evidence="6">Uncharacterized protein</fullName>
    </submittedName>
</protein>
<accession>A0A1B2M0I4</accession>
<dbReference type="AlphaFoldDB" id="A0A1B2M0I4"/>
<keyword evidence="3" id="KW-0281">Fimbrium</keyword>
<dbReference type="STRING" id="1789224.BFG52_10280"/>
<evidence type="ECO:0000256" key="3">
    <source>
        <dbReference type="ARBA" id="ARBA00023263"/>
    </source>
</evidence>
<proteinExistence type="inferred from homology"/>
<feature type="domain" description="Fimbrial-type adhesion" evidence="4">
    <location>
        <begin position="207"/>
        <end position="351"/>
    </location>
</feature>
<dbReference type="InterPro" id="IPR050263">
    <property type="entry name" value="Bact_Fimbrial_Adh_Pro"/>
</dbReference>
<evidence type="ECO:0000313" key="6">
    <source>
        <dbReference type="EMBL" id="AOA58702.1"/>
    </source>
</evidence>
<dbReference type="Gene3D" id="2.60.40.1090">
    <property type="entry name" value="Fimbrial-type adhesion domain"/>
    <property type="match status" value="1"/>
</dbReference>
<dbReference type="GO" id="GO:0009289">
    <property type="term" value="C:pilus"/>
    <property type="evidence" value="ECO:0007669"/>
    <property type="project" value="UniProtKB-SubCell"/>
</dbReference>
<evidence type="ECO:0000259" key="5">
    <source>
        <dbReference type="Pfam" id="PF22003"/>
    </source>
</evidence>
<organism evidence="6 7">
    <name type="scientific">Acinetobacter larvae</name>
    <dbReference type="NCBI Taxonomy" id="1789224"/>
    <lineage>
        <taxon>Bacteria</taxon>
        <taxon>Pseudomonadati</taxon>
        <taxon>Pseudomonadota</taxon>
        <taxon>Gammaproteobacteria</taxon>
        <taxon>Moraxellales</taxon>
        <taxon>Moraxellaceae</taxon>
        <taxon>Acinetobacter</taxon>
    </lineage>
</organism>
<dbReference type="InterPro" id="IPR008966">
    <property type="entry name" value="Adhesion_dom_sf"/>
</dbReference>
<dbReference type="PANTHER" id="PTHR33420">
    <property type="entry name" value="FIMBRIAL SUBUNIT ELFA-RELATED"/>
    <property type="match status" value="1"/>
</dbReference>
<dbReference type="Proteomes" id="UP000093391">
    <property type="component" value="Chromosome"/>
</dbReference>
<evidence type="ECO:0000259" key="4">
    <source>
        <dbReference type="Pfam" id="PF00419"/>
    </source>
</evidence>
<evidence type="ECO:0000313" key="7">
    <source>
        <dbReference type="Proteomes" id="UP000093391"/>
    </source>
</evidence>
<dbReference type="SUPFAM" id="SSF49401">
    <property type="entry name" value="Bacterial adhesins"/>
    <property type="match status" value="1"/>
</dbReference>
<dbReference type="Pfam" id="PF22003">
    <property type="entry name" value="MrkDrd"/>
    <property type="match status" value="1"/>
</dbReference>
<evidence type="ECO:0000256" key="2">
    <source>
        <dbReference type="ARBA" id="ARBA00006671"/>
    </source>
</evidence>
<dbReference type="InterPro" id="IPR000259">
    <property type="entry name" value="Adhesion_dom_fimbrial"/>
</dbReference>
<feature type="domain" description="MrkD-like receptor binding" evidence="5">
    <location>
        <begin position="62"/>
        <end position="201"/>
    </location>
</feature>
<name>A0A1B2M0I4_9GAMM</name>
<dbReference type="GO" id="GO:0043709">
    <property type="term" value="P:cell adhesion involved in single-species biofilm formation"/>
    <property type="evidence" value="ECO:0007669"/>
    <property type="project" value="TreeGrafter"/>
</dbReference>
<comment type="similarity">
    <text evidence="2">Belongs to the fimbrial protein family.</text>
</comment>
<comment type="subcellular location">
    <subcellularLocation>
        <location evidence="1">Fimbrium</location>
    </subcellularLocation>
</comment>
<dbReference type="Pfam" id="PF00419">
    <property type="entry name" value="Fimbrial"/>
    <property type="match status" value="1"/>
</dbReference>
<reference evidence="6 7" key="1">
    <citation type="submission" date="2016-08" db="EMBL/GenBank/DDBJ databases">
        <authorList>
            <person name="Seilhamer J.J."/>
        </authorList>
    </citation>
    <scope>NUCLEOTIDE SEQUENCE [LARGE SCALE GENOMIC DNA]</scope>
    <source>
        <strain evidence="6 7">BRTC-1</strain>
    </source>
</reference>
<keyword evidence="7" id="KW-1185">Reference proteome</keyword>
<gene>
    <name evidence="6" type="ORF">BFG52_10280</name>
</gene>
<sequence>MPMNHLQKIINTVQKLSPQQYLIPTKFLLLGGFFSAATVCLQQHSFANCATLPAQHIAKQMTLDLGPLQINPNLPIGATIAEKDILITEPIEWSACEGLAEITAKITHAQPSAYDANIYRSNIEGVGIALSLMSAEKTYHLADPNIRFAATALQHATLRVRLVKTAAQTGTGYLAAGSYLSFYAPNQAGRQQAILNVNLMAQHNSIQNASCDIDEQHRVLSIDLAPAYLRARDTVGTILAEKTFQIKLNCVQNSQSTQAVHLKFYYQADQQAGAQGVIANKKGRAYAQGVGIQLQRADTQQPILSGEKIAMTIKPQPYAQPELAIDARYYQTSAQVRAGLLYAIATFQIDYP</sequence>